<evidence type="ECO:0000313" key="6">
    <source>
        <dbReference type="EMBL" id="KND01159.1"/>
    </source>
</evidence>
<dbReference type="Proteomes" id="UP000053201">
    <property type="component" value="Unassembled WGS sequence"/>
</dbReference>
<dbReference type="PROSITE" id="PS50088">
    <property type="entry name" value="ANK_REPEAT"/>
    <property type="match status" value="5"/>
</dbReference>
<evidence type="ECO:0000256" key="2">
    <source>
        <dbReference type="ARBA" id="ARBA00023043"/>
    </source>
</evidence>
<dbReference type="GeneID" id="27687709"/>
<evidence type="ECO:0000313" key="7">
    <source>
        <dbReference type="Proteomes" id="UP000053201"/>
    </source>
</evidence>
<dbReference type="InParanoid" id="A0A0L0HK11"/>
<evidence type="ECO:0000256" key="1">
    <source>
        <dbReference type="ARBA" id="ARBA00022737"/>
    </source>
</evidence>
<dbReference type="eggNOG" id="KOG4177">
    <property type="taxonomic scope" value="Eukaryota"/>
</dbReference>
<reference evidence="6 7" key="1">
    <citation type="submission" date="2009-08" db="EMBL/GenBank/DDBJ databases">
        <title>The Genome Sequence of Spizellomyces punctatus strain DAOM BR117.</title>
        <authorList>
            <consortium name="The Broad Institute Genome Sequencing Platform"/>
            <person name="Russ C."/>
            <person name="Cuomo C."/>
            <person name="Shea T."/>
            <person name="Young S.K."/>
            <person name="Zeng Q."/>
            <person name="Koehrsen M."/>
            <person name="Haas B."/>
            <person name="Borodovsky M."/>
            <person name="Guigo R."/>
            <person name="Alvarado L."/>
            <person name="Berlin A."/>
            <person name="Bochicchio J."/>
            <person name="Borenstein D."/>
            <person name="Chapman S."/>
            <person name="Chen Z."/>
            <person name="Engels R."/>
            <person name="Freedman E."/>
            <person name="Gellesch M."/>
            <person name="Goldberg J."/>
            <person name="Griggs A."/>
            <person name="Gujja S."/>
            <person name="Heiman D."/>
            <person name="Hepburn T."/>
            <person name="Howarth C."/>
            <person name="Jen D."/>
            <person name="Larson L."/>
            <person name="Lewis B."/>
            <person name="Mehta T."/>
            <person name="Park D."/>
            <person name="Pearson M."/>
            <person name="Roberts A."/>
            <person name="Saif S."/>
            <person name="Shenoy N."/>
            <person name="Sisk P."/>
            <person name="Stolte C."/>
            <person name="Sykes S."/>
            <person name="Thomson T."/>
            <person name="Walk T."/>
            <person name="White J."/>
            <person name="Yandava C."/>
            <person name="Burger G."/>
            <person name="Gray M.W."/>
            <person name="Holland P.W.H."/>
            <person name="King N."/>
            <person name="Lang F.B.F."/>
            <person name="Roger A.J."/>
            <person name="Ruiz-Trillo I."/>
            <person name="Lander E."/>
            <person name="Nusbaum C."/>
        </authorList>
    </citation>
    <scope>NUCLEOTIDE SEQUENCE [LARGE SCALE GENOMIC DNA]</scope>
    <source>
        <strain evidence="6 7">DAOM BR117</strain>
    </source>
</reference>
<keyword evidence="7" id="KW-1185">Reference proteome</keyword>
<dbReference type="Pfam" id="PF13637">
    <property type="entry name" value="Ank_4"/>
    <property type="match status" value="1"/>
</dbReference>
<dbReference type="InterPro" id="IPR002110">
    <property type="entry name" value="Ankyrin_rpt"/>
</dbReference>
<dbReference type="SMART" id="SM00248">
    <property type="entry name" value="ANK"/>
    <property type="match status" value="6"/>
</dbReference>
<feature type="compositionally biased region" description="Low complexity" evidence="5">
    <location>
        <begin position="536"/>
        <end position="546"/>
    </location>
</feature>
<keyword evidence="2 3" id="KW-0040">ANK repeat</keyword>
<proteinExistence type="predicted"/>
<dbReference type="STRING" id="645134.A0A0L0HK11"/>
<dbReference type="Gene3D" id="1.25.40.20">
    <property type="entry name" value="Ankyrin repeat-containing domain"/>
    <property type="match status" value="4"/>
</dbReference>
<feature type="repeat" description="ANK" evidence="3">
    <location>
        <begin position="62"/>
        <end position="94"/>
    </location>
</feature>
<evidence type="ECO:0000256" key="4">
    <source>
        <dbReference type="SAM" id="Coils"/>
    </source>
</evidence>
<sequence length="1491" mass="163336">MNLAIAAFQNDVDTARACLVAGWMPNGVVRWDALKGTWIPPTDVSDMSPFLARDLPDGKHVYDALPLNLAVIAGNVEIVKILLEAGAQPQGKDGRSRSALACAIYGSIDTLEITAQNFKSVTQCRTEHITIAQLILRHLASESNSKEIFDQVVNQPQEGPLLRGITLLCLAAYLGKSEQVRVLLEEGAAVNARDKNGATALMYAARDGHMDVVRHLLAFDANTELEDANGWTAIRYSRAYPEITRCLEDARSRRMDATSVLPKPLLADLNAKYPNLPSSLLSYHALRKPADGSTSGSNTPYQMTPGASPQFPPNHYNLVAAIKQQDLHALQLVLQTCSEDQINQVDPTTGLTPLQYAVRSRPFKHPESETIVRILVAIGGEVNTANQRSGKTPLHYVVRDPYPHPGPSATNETGADKLQTLVESVRAMVRFLVSSGANVDVPDSDGNRPLHFACKTGDEELVKILLQDGHADPTVTNKRGRRPVDLCRRGSMRELLAQASVAQNSHLSSGTNASTTTSSDKSQRPDDLPQKHVHFAVPPSTTTPAPVDDEDKITTPMLKSSDSAYSSNEGLNALVDQPLNRDQSGISQSSSMSSLHLNAVEDDRDEKLTIPQLNQLVAPLTGAQTNECREGEEPASMQSRATAQQAFFDVLTAYEDRNLKLEGIIRDMQAEQDRKDSVYQEHLVQLEHALNVEKEKSEQAVLDMKMWKKQCADAQKKEAEARESQNAMHLAYERAMRMSADLAETVGQQQQRILELESLKTVPLVIATPLPGERLESTGLDTLDSKTTSELDPRPIHVRLAEIDLHLDILRANAEAVAADIQEAESSLQQVHHKRDAAILETNVTQRTIQTCLGELHKDEQLLVAELCRLRRERSEIDDQLKRTGKERDLLWENGGKAAAAAAGTSERDLNTLATTIRPIDDAGNRLPSGPGTGFVTLEALLNQFQLESSAPVPSSQKQSRRRSTLRLSTIFDAQEVDVDLDSALLSRLLYAAKQRIHSLKNSLASLQTSYGSLQRRLDEREDDLLAANHRITEAEANVQRVNMERTDMAGEIRAVRARERIILSQRMEDVKLIRKLVVILLGKRCVSGERVGIHDIKPDEHETDATMGLLGRMQRLISELNPSITSRLPPYSMDSALSDEALRIQCSPAPSESGDFDEATDIQRRAERALTVLTLAIGRFKAYFGLIQDVLTDMKVENQKFVREIVNLKRGGASRVIDNEETRIPNAVSTTQPSIPNAVKPSPPQPASAPSKHPVPIPDSTRSSSSSSSTKSSQSTVIGVNAPNPTPLTATPAVEKILQSLQRSKSELAALEKTAASTPAAVDKRVMDGKRREYMEMVKCLMRAMRDDGDKVVLEPTLSETSQSPSLASSAPPPSSRPPTPTLESSLSDQSPSLASAPAPSRPPTPTPEPSPTPKTRGTPVRDVRKHPSRRVAMAQSRSNANVLPTLYEEGEEDGESGGAVKEKSGSLLDRLKKVNYHVLDLKNAMRRDT</sequence>
<dbReference type="Pfam" id="PF00023">
    <property type="entry name" value="Ank"/>
    <property type="match status" value="1"/>
</dbReference>
<feature type="repeat" description="ANK" evidence="3">
    <location>
        <begin position="196"/>
        <end position="228"/>
    </location>
</feature>
<feature type="compositionally biased region" description="Pro residues" evidence="5">
    <location>
        <begin position="1401"/>
        <end position="1414"/>
    </location>
</feature>
<dbReference type="EMBL" id="KQ257455">
    <property type="protein sequence ID" value="KND01159.1"/>
    <property type="molecule type" value="Genomic_DNA"/>
</dbReference>
<dbReference type="OrthoDB" id="539213at2759"/>
<feature type="coiled-coil region" evidence="4">
    <location>
        <begin position="1004"/>
        <end position="1045"/>
    </location>
</feature>
<feature type="compositionally biased region" description="Low complexity" evidence="5">
    <location>
        <begin position="1359"/>
        <end position="1371"/>
    </location>
</feature>
<keyword evidence="1" id="KW-0677">Repeat</keyword>
<accession>A0A0L0HK11</accession>
<feature type="compositionally biased region" description="Low complexity" evidence="5">
    <location>
        <begin position="1261"/>
        <end position="1290"/>
    </location>
</feature>
<feature type="region of interest" description="Disordered" evidence="5">
    <location>
        <begin position="501"/>
        <end position="565"/>
    </location>
</feature>
<feature type="compositionally biased region" description="Pro residues" evidence="5">
    <location>
        <begin position="1242"/>
        <end position="1258"/>
    </location>
</feature>
<dbReference type="PANTHER" id="PTHR24171">
    <property type="entry name" value="ANKYRIN REPEAT DOMAIN-CONTAINING PROTEIN 39-RELATED"/>
    <property type="match status" value="1"/>
</dbReference>
<dbReference type="VEuPathDB" id="FungiDB:SPPG_04250"/>
<dbReference type="RefSeq" id="XP_016609198.1">
    <property type="nucleotide sequence ID" value="XM_016752492.1"/>
</dbReference>
<feature type="repeat" description="ANK" evidence="3">
    <location>
        <begin position="349"/>
        <end position="387"/>
    </location>
</feature>
<gene>
    <name evidence="6" type="ORF">SPPG_04250</name>
</gene>
<protein>
    <submittedName>
        <fullName evidence="6">Uncharacterized protein</fullName>
    </submittedName>
</protein>
<organism evidence="6 7">
    <name type="scientific">Spizellomyces punctatus (strain DAOM BR117)</name>
    <dbReference type="NCBI Taxonomy" id="645134"/>
    <lineage>
        <taxon>Eukaryota</taxon>
        <taxon>Fungi</taxon>
        <taxon>Fungi incertae sedis</taxon>
        <taxon>Chytridiomycota</taxon>
        <taxon>Chytridiomycota incertae sedis</taxon>
        <taxon>Chytridiomycetes</taxon>
        <taxon>Spizellomycetales</taxon>
        <taxon>Spizellomycetaceae</taxon>
        <taxon>Spizellomyces</taxon>
    </lineage>
</organism>
<dbReference type="SUPFAM" id="SSF48403">
    <property type="entry name" value="Ankyrin repeat"/>
    <property type="match status" value="2"/>
</dbReference>
<keyword evidence="4" id="KW-0175">Coiled coil</keyword>
<evidence type="ECO:0000256" key="3">
    <source>
        <dbReference type="PROSITE-ProRule" id="PRU00023"/>
    </source>
</evidence>
<feature type="repeat" description="ANK" evidence="3">
    <location>
        <begin position="445"/>
        <end position="469"/>
    </location>
</feature>
<evidence type="ECO:0000256" key="5">
    <source>
        <dbReference type="SAM" id="MobiDB-lite"/>
    </source>
</evidence>
<feature type="compositionally biased region" description="Pro residues" evidence="5">
    <location>
        <begin position="1372"/>
        <end position="1382"/>
    </location>
</feature>
<feature type="compositionally biased region" description="Low complexity" evidence="5">
    <location>
        <begin position="508"/>
        <end position="519"/>
    </location>
</feature>
<feature type="repeat" description="ANK" evidence="3">
    <location>
        <begin position="163"/>
        <end position="195"/>
    </location>
</feature>
<feature type="compositionally biased region" description="Basic and acidic residues" evidence="5">
    <location>
        <begin position="521"/>
        <end position="530"/>
    </location>
</feature>
<dbReference type="PROSITE" id="PS50297">
    <property type="entry name" value="ANK_REP_REGION"/>
    <property type="match status" value="4"/>
</dbReference>
<feature type="compositionally biased region" description="Low complexity" evidence="5">
    <location>
        <begin position="1383"/>
        <end position="1400"/>
    </location>
</feature>
<dbReference type="InterPro" id="IPR036770">
    <property type="entry name" value="Ankyrin_rpt-contain_sf"/>
</dbReference>
<dbReference type="Pfam" id="PF12796">
    <property type="entry name" value="Ank_2"/>
    <property type="match status" value="1"/>
</dbReference>
<feature type="region of interest" description="Disordered" evidence="5">
    <location>
        <begin position="1358"/>
        <end position="1464"/>
    </location>
</feature>
<name>A0A0L0HK11_SPIPD</name>
<feature type="region of interest" description="Disordered" evidence="5">
    <location>
        <begin position="1218"/>
        <end position="1290"/>
    </location>
</feature>